<gene>
    <name evidence="3" type="ORF">KDK_47070</name>
</gene>
<dbReference type="EMBL" id="BIFS01000001">
    <property type="protein sequence ID" value="GCE20907.1"/>
    <property type="molecule type" value="Genomic_DNA"/>
</dbReference>
<feature type="domain" description="GmrSD restriction endonucleases N-terminal" evidence="1">
    <location>
        <begin position="10"/>
        <end position="218"/>
    </location>
</feature>
<dbReference type="InterPro" id="IPR004919">
    <property type="entry name" value="GmrSD_N"/>
</dbReference>
<dbReference type="Pfam" id="PF07510">
    <property type="entry name" value="GmrSD_C"/>
    <property type="match status" value="1"/>
</dbReference>
<dbReference type="InterPro" id="IPR011089">
    <property type="entry name" value="GmrSD_C"/>
</dbReference>
<sequence length="662" mass="77618">MKASETKLQALIEGTKQYIVPLFQRAYSWDKKEWEMLWNDLMELYDTDNPRAHFIGSIVTMPTTSVPEGIAKYLLIDGQQRLTTIFILLALLRDKAKKNDQEELAEEINDTLLVNRYKKGSDYYKLQPTQVDRESFHNLIHSDTKQVQDKITGAYHFFDRKLKRNDIDGESLKKVISSNVSVVSIVLEQDDDPYLVFESLNAKGRPLTQSDLVRNYFFMKIHTKEQEDIYARYWEPMQTKLGDSLTECIRHYLMIDGAFVKQGDVYYFLKQRLLEGEPLKHLSDLTTFATYYHKLLDPKEEPDKNIQKALQRIRRFEITTSYPFLLNCYHDYHQNKLSANNFVKVLQILENFIIRRFVCNVTTNVLNKMFPALYIQIKSKNPTNFVDGLKSVLQTKGYPKDSEFKLRFMDSKFYGNGDRAVKTKLILEAIEESYNHKEQINFEGLTIEHIMPQMLTDQWKEQLGGDYEITHELLLHTIGNLTLTKYNPELSNHSFSSKKEHFKSSHIELNRYFTDLDSWKKEDIEKRSALLTDIALSIWPYFGNEEIEPNEQKRVTGTTPKTMNILGQRFEVQSWRDVLERTMNTIAELEPEKFGLIMNQFPRSVGRDKKKFNETRELSNGTFIEVQRSAKDIQRFCFQVLEAVELSSEDLQVETIKKLSAI</sequence>
<dbReference type="PANTHER" id="PTHR35149">
    <property type="entry name" value="SLL5132 PROTEIN"/>
    <property type="match status" value="1"/>
</dbReference>
<comment type="caution">
    <text evidence="3">The sequence shown here is derived from an EMBL/GenBank/DDBJ whole genome shotgun (WGS) entry which is preliminary data.</text>
</comment>
<protein>
    <recommendedName>
        <fullName evidence="5">DUF262 domain-containing protein</fullName>
    </recommendedName>
</protein>
<reference evidence="4" key="1">
    <citation type="submission" date="2018-12" db="EMBL/GenBank/DDBJ databases">
        <title>Tengunoibacter tsumagoiensis gen. nov., sp. nov., Dictyobacter kobayashii sp. nov., D. alpinus sp. nov., and D. joshuensis sp. nov. and description of Dictyobacteraceae fam. nov. within the order Ktedonobacterales isolated from Tengu-no-mugimeshi.</title>
        <authorList>
            <person name="Wang C.M."/>
            <person name="Zheng Y."/>
            <person name="Sakai Y."/>
            <person name="Toyoda A."/>
            <person name="Minakuchi Y."/>
            <person name="Abe K."/>
            <person name="Yokota A."/>
            <person name="Yabe S."/>
        </authorList>
    </citation>
    <scope>NUCLEOTIDE SEQUENCE [LARGE SCALE GENOMIC DNA]</scope>
    <source>
        <strain evidence="4">Uno11</strain>
    </source>
</reference>
<dbReference type="PANTHER" id="PTHR35149:SF2">
    <property type="entry name" value="DUF262 DOMAIN-CONTAINING PROTEIN"/>
    <property type="match status" value="1"/>
</dbReference>
<organism evidence="3 4">
    <name type="scientific">Dictyobacter kobayashii</name>
    <dbReference type="NCBI Taxonomy" id="2014872"/>
    <lineage>
        <taxon>Bacteria</taxon>
        <taxon>Bacillati</taxon>
        <taxon>Chloroflexota</taxon>
        <taxon>Ktedonobacteria</taxon>
        <taxon>Ktedonobacterales</taxon>
        <taxon>Dictyobacteraceae</taxon>
        <taxon>Dictyobacter</taxon>
    </lineage>
</organism>
<evidence type="ECO:0000259" key="2">
    <source>
        <dbReference type="Pfam" id="PF07510"/>
    </source>
</evidence>
<evidence type="ECO:0000313" key="4">
    <source>
        <dbReference type="Proteomes" id="UP000287188"/>
    </source>
</evidence>
<dbReference type="Pfam" id="PF03235">
    <property type="entry name" value="GmrSD_N"/>
    <property type="match status" value="1"/>
</dbReference>
<proteinExistence type="predicted"/>
<name>A0A402AP60_9CHLR</name>
<dbReference type="AlphaFoldDB" id="A0A402AP60"/>
<dbReference type="OrthoDB" id="9798761at2"/>
<dbReference type="RefSeq" id="WP_126552497.1">
    <property type="nucleotide sequence ID" value="NZ_BIFS01000001.1"/>
</dbReference>
<accession>A0A402AP60</accession>
<dbReference type="Proteomes" id="UP000287188">
    <property type="component" value="Unassembled WGS sequence"/>
</dbReference>
<evidence type="ECO:0000313" key="3">
    <source>
        <dbReference type="EMBL" id="GCE20907.1"/>
    </source>
</evidence>
<feature type="domain" description="GmrSD restriction endonucleases C-terminal" evidence="2">
    <location>
        <begin position="398"/>
        <end position="533"/>
    </location>
</feature>
<evidence type="ECO:0000259" key="1">
    <source>
        <dbReference type="Pfam" id="PF03235"/>
    </source>
</evidence>
<evidence type="ECO:0008006" key="5">
    <source>
        <dbReference type="Google" id="ProtNLM"/>
    </source>
</evidence>
<keyword evidence="4" id="KW-1185">Reference proteome</keyword>